<dbReference type="Proteomes" id="UP000076486">
    <property type="component" value="Unassembled WGS sequence"/>
</dbReference>
<dbReference type="EMBL" id="AUYC01000012">
    <property type="protein sequence ID" value="KZN66660.1"/>
    <property type="molecule type" value="Genomic_DNA"/>
</dbReference>
<accession>A0A167MNC5</accession>
<sequence>MNKHDALWQVINWELSFWFFEGVNGVSCKVSCKVS</sequence>
<gene>
    <name evidence="1" type="ORF">N473_09710</name>
</gene>
<protein>
    <submittedName>
        <fullName evidence="1">Uncharacterized protein</fullName>
    </submittedName>
</protein>
<proteinExistence type="predicted"/>
<dbReference type="PATRIC" id="fig|1365248.3.peg.632"/>
<evidence type="ECO:0000313" key="1">
    <source>
        <dbReference type="EMBL" id="KZN66660.1"/>
    </source>
</evidence>
<name>A0A167MNC5_9GAMM</name>
<reference evidence="1 2" key="1">
    <citation type="submission" date="2013-07" db="EMBL/GenBank/DDBJ databases">
        <title>Comparative Genomic and Metabolomic Analysis of Twelve Strains of Pseudoalteromonas luteoviolacea.</title>
        <authorList>
            <person name="Vynne N.G."/>
            <person name="Mansson M."/>
            <person name="Gram L."/>
        </authorList>
    </citation>
    <scope>NUCLEOTIDE SEQUENCE [LARGE SCALE GENOMIC DNA]</scope>
    <source>
        <strain evidence="1 2">CPMOR-1</strain>
    </source>
</reference>
<dbReference type="AlphaFoldDB" id="A0A167MNC5"/>
<comment type="caution">
    <text evidence="1">The sequence shown here is derived from an EMBL/GenBank/DDBJ whole genome shotgun (WGS) entry which is preliminary data.</text>
</comment>
<organism evidence="1 2">
    <name type="scientific">Pseudoalteromonas luteoviolacea CPMOR-1</name>
    <dbReference type="NCBI Taxonomy" id="1365248"/>
    <lineage>
        <taxon>Bacteria</taxon>
        <taxon>Pseudomonadati</taxon>
        <taxon>Pseudomonadota</taxon>
        <taxon>Gammaproteobacteria</taxon>
        <taxon>Alteromonadales</taxon>
        <taxon>Pseudoalteromonadaceae</taxon>
        <taxon>Pseudoalteromonas</taxon>
    </lineage>
</organism>
<evidence type="ECO:0000313" key="2">
    <source>
        <dbReference type="Proteomes" id="UP000076486"/>
    </source>
</evidence>